<evidence type="ECO:0000256" key="6">
    <source>
        <dbReference type="ARBA" id="ARBA00023163"/>
    </source>
</evidence>
<evidence type="ECO:0000256" key="1">
    <source>
        <dbReference type="ARBA" id="ARBA00004496"/>
    </source>
</evidence>
<protein>
    <recommendedName>
        <fullName evidence="7 8">Arginine repressor</fullName>
    </recommendedName>
</protein>
<dbReference type="GO" id="GO:0003677">
    <property type="term" value="F:DNA binding"/>
    <property type="evidence" value="ECO:0007669"/>
    <property type="project" value="UniProtKB-KW"/>
</dbReference>
<organism evidence="11 12">
    <name type="scientific">Tepidibacter thalassicus DSM 15285</name>
    <dbReference type="NCBI Taxonomy" id="1123350"/>
    <lineage>
        <taxon>Bacteria</taxon>
        <taxon>Bacillati</taxon>
        <taxon>Bacillota</taxon>
        <taxon>Clostridia</taxon>
        <taxon>Peptostreptococcales</taxon>
        <taxon>Peptostreptococcaceae</taxon>
        <taxon>Tepidibacter</taxon>
    </lineage>
</organism>
<proteinExistence type="inferred from homology"/>
<evidence type="ECO:0000256" key="2">
    <source>
        <dbReference type="ARBA" id="ARBA00008316"/>
    </source>
</evidence>
<dbReference type="STRING" id="1123350.SAMN02744040_00777"/>
<keyword evidence="7" id="KW-0678">Repressor</keyword>
<dbReference type="PRINTS" id="PR01467">
    <property type="entry name" value="ARGREPRESSOR"/>
</dbReference>
<evidence type="ECO:0000259" key="9">
    <source>
        <dbReference type="Pfam" id="PF01316"/>
    </source>
</evidence>
<evidence type="ECO:0000259" key="10">
    <source>
        <dbReference type="Pfam" id="PF02863"/>
    </source>
</evidence>
<dbReference type="Proteomes" id="UP000242520">
    <property type="component" value="Unassembled WGS sequence"/>
</dbReference>
<feature type="domain" description="Arginine repressor DNA-binding" evidence="9">
    <location>
        <begin position="2"/>
        <end position="67"/>
    </location>
</feature>
<dbReference type="InterPro" id="IPR036388">
    <property type="entry name" value="WH-like_DNA-bd_sf"/>
</dbReference>
<dbReference type="InterPro" id="IPR036390">
    <property type="entry name" value="WH_DNA-bd_sf"/>
</dbReference>
<dbReference type="Gene3D" id="1.10.10.10">
    <property type="entry name" value="Winged helix-like DNA-binding domain superfamily/Winged helix DNA-binding domain"/>
    <property type="match status" value="1"/>
</dbReference>
<dbReference type="PANTHER" id="PTHR34471:SF1">
    <property type="entry name" value="ARGININE REPRESSOR"/>
    <property type="match status" value="1"/>
</dbReference>
<accession>A0A1M5Q3U3</accession>
<dbReference type="InterPro" id="IPR036251">
    <property type="entry name" value="Arg_repress_C_sf"/>
</dbReference>
<dbReference type="Pfam" id="PF02863">
    <property type="entry name" value="Arg_repressor_C"/>
    <property type="match status" value="1"/>
</dbReference>
<dbReference type="Gene3D" id="3.30.1360.40">
    <property type="match status" value="1"/>
</dbReference>
<dbReference type="InterPro" id="IPR020899">
    <property type="entry name" value="Arg_repress_C"/>
</dbReference>
<dbReference type="NCBIfam" id="NF001680">
    <property type="entry name" value="PRK00441.1"/>
    <property type="match status" value="1"/>
</dbReference>
<feature type="domain" description="Arginine repressor C-terminal" evidence="10">
    <location>
        <begin position="79"/>
        <end position="145"/>
    </location>
</feature>
<evidence type="ECO:0000313" key="11">
    <source>
        <dbReference type="EMBL" id="SHH08662.1"/>
    </source>
</evidence>
<keyword evidence="7" id="KW-0028">Amino-acid biosynthesis</keyword>
<dbReference type="GO" id="GO:0003700">
    <property type="term" value="F:DNA-binding transcription factor activity"/>
    <property type="evidence" value="ECO:0007669"/>
    <property type="project" value="UniProtKB-UniRule"/>
</dbReference>
<keyword evidence="4 7" id="KW-0805">Transcription regulation</keyword>
<dbReference type="HAMAP" id="MF_00173">
    <property type="entry name" value="Arg_repressor"/>
    <property type="match status" value="1"/>
</dbReference>
<dbReference type="AlphaFoldDB" id="A0A1M5Q3U3"/>
<comment type="pathway">
    <text evidence="7">Amino-acid biosynthesis; L-arginine biosynthesis [regulation].</text>
</comment>
<name>A0A1M5Q3U3_9FIRM</name>
<evidence type="ECO:0000256" key="4">
    <source>
        <dbReference type="ARBA" id="ARBA00023015"/>
    </source>
</evidence>
<keyword evidence="5 7" id="KW-0238">DNA-binding</keyword>
<dbReference type="GO" id="GO:1900079">
    <property type="term" value="P:regulation of arginine biosynthetic process"/>
    <property type="evidence" value="ECO:0007669"/>
    <property type="project" value="UniProtKB-UniRule"/>
</dbReference>
<dbReference type="GO" id="GO:0005737">
    <property type="term" value="C:cytoplasm"/>
    <property type="evidence" value="ECO:0007669"/>
    <property type="project" value="UniProtKB-SubCell"/>
</dbReference>
<dbReference type="Pfam" id="PF01316">
    <property type="entry name" value="Arg_repressor"/>
    <property type="match status" value="1"/>
</dbReference>
<keyword evidence="7" id="KW-0055">Arginine biosynthesis</keyword>
<dbReference type="GO" id="GO:0051259">
    <property type="term" value="P:protein complex oligomerization"/>
    <property type="evidence" value="ECO:0007669"/>
    <property type="project" value="InterPro"/>
</dbReference>
<evidence type="ECO:0000256" key="7">
    <source>
        <dbReference type="HAMAP-Rule" id="MF_00173"/>
    </source>
</evidence>
<dbReference type="RefSeq" id="WP_207645967.1">
    <property type="nucleotide sequence ID" value="NZ_FQXH01000007.1"/>
</dbReference>
<dbReference type="GO" id="GO:0006526">
    <property type="term" value="P:L-arginine biosynthetic process"/>
    <property type="evidence" value="ECO:0007669"/>
    <property type="project" value="UniProtKB-UniPathway"/>
</dbReference>
<sequence>MKISRHSKILEIIENEEIETQEDLAQRLRDNGINVTQATVSRDIKELKLVKVLTGDGKYKYAALKKEKKGSSDRLIRLIKEVLIDLDSSENIVCLKTVPGSAQLVAKAIDELELKEIVGTIAGIDTVFILIKSLEFVEKIKDRFRMLI</sequence>
<keyword evidence="6 7" id="KW-0804">Transcription</keyword>
<dbReference type="InterPro" id="IPR020900">
    <property type="entry name" value="Arg_repress_DNA-bd"/>
</dbReference>
<keyword evidence="3 7" id="KW-0963">Cytoplasm</keyword>
<comment type="function">
    <text evidence="7">Regulates arginine biosynthesis genes.</text>
</comment>
<comment type="subcellular location">
    <subcellularLocation>
        <location evidence="1 7">Cytoplasm</location>
    </subcellularLocation>
</comment>
<comment type="similarity">
    <text evidence="2 7">Belongs to the ArgR family.</text>
</comment>
<dbReference type="SUPFAM" id="SSF46785">
    <property type="entry name" value="Winged helix' DNA-binding domain"/>
    <property type="match status" value="1"/>
</dbReference>
<dbReference type="NCBIfam" id="TIGR01529">
    <property type="entry name" value="argR_whole"/>
    <property type="match status" value="1"/>
</dbReference>
<dbReference type="UniPathway" id="UPA00068"/>
<reference evidence="12" key="1">
    <citation type="submission" date="2016-11" db="EMBL/GenBank/DDBJ databases">
        <authorList>
            <person name="Varghese N."/>
            <person name="Submissions S."/>
        </authorList>
    </citation>
    <scope>NUCLEOTIDE SEQUENCE [LARGE SCALE GENOMIC DNA]</scope>
    <source>
        <strain evidence="12">DSM 15285</strain>
    </source>
</reference>
<evidence type="ECO:0000313" key="12">
    <source>
        <dbReference type="Proteomes" id="UP000242520"/>
    </source>
</evidence>
<evidence type="ECO:0000256" key="3">
    <source>
        <dbReference type="ARBA" id="ARBA00022490"/>
    </source>
</evidence>
<dbReference type="EMBL" id="FQXH01000007">
    <property type="protein sequence ID" value="SHH08662.1"/>
    <property type="molecule type" value="Genomic_DNA"/>
</dbReference>
<keyword evidence="12" id="KW-1185">Reference proteome</keyword>
<dbReference type="SUPFAM" id="SSF55252">
    <property type="entry name" value="C-terminal domain of arginine repressor"/>
    <property type="match status" value="1"/>
</dbReference>
<dbReference type="GO" id="GO:0034618">
    <property type="term" value="F:arginine binding"/>
    <property type="evidence" value="ECO:0007669"/>
    <property type="project" value="InterPro"/>
</dbReference>
<gene>
    <name evidence="7" type="primary">argR</name>
    <name evidence="11" type="ORF">SAMN02744040_00777</name>
</gene>
<evidence type="ECO:0000256" key="8">
    <source>
        <dbReference type="NCBIfam" id="TIGR01529"/>
    </source>
</evidence>
<dbReference type="InterPro" id="IPR001669">
    <property type="entry name" value="Arg_repress"/>
</dbReference>
<dbReference type="PANTHER" id="PTHR34471">
    <property type="entry name" value="ARGININE REPRESSOR"/>
    <property type="match status" value="1"/>
</dbReference>
<evidence type="ECO:0000256" key="5">
    <source>
        <dbReference type="ARBA" id="ARBA00023125"/>
    </source>
</evidence>